<name>A0A058Z0V1_FONAL</name>
<dbReference type="PANTHER" id="PTHR11570:SF0">
    <property type="entry name" value="S-ADENOSYLMETHIONINE DECARBOXYLASE PROENZYME"/>
    <property type="match status" value="1"/>
</dbReference>
<evidence type="ECO:0000256" key="1">
    <source>
        <dbReference type="ARBA" id="ARBA00004911"/>
    </source>
</evidence>
<dbReference type="Pfam" id="PF01536">
    <property type="entry name" value="SAM_decarbox"/>
    <property type="match status" value="1"/>
</dbReference>
<evidence type="ECO:0000256" key="4">
    <source>
        <dbReference type="ARBA" id="ARBA00023115"/>
    </source>
</evidence>
<dbReference type="SUPFAM" id="SSF56276">
    <property type="entry name" value="S-adenosylmethionine decarboxylase"/>
    <property type="match status" value="1"/>
</dbReference>
<dbReference type="GO" id="GO:0006597">
    <property type="term" value="P:spermine biosynthetic process"/>
    <property type="evidence" value="ECO:0007669"/>
    <property type="project" value="TreeGrafter"/>
</dbReference>
<accession>A0A058Z0V1</accession>
<dbReference type="UniPathway" id="UPA00331">
    <property type="reaction ID" value="UER00451"/>
</dbReference>
<dbReference type="PANTHER" id="PTHR11570">
    <property type="entry name" value="S-ADENOSYLMETHIONINE DECARBOXYLASE"/>
    <property type="match status" value="1"/>
</dbReference>
<dbReference type="OrthoDB" id="1068353at2759"/>
<keyword evidence="6" id="KW-1185">Reference proteome</keyword>
<dbReference type="GO" id="GO:0008295">
    <property type="term" value="P:spermidine biosynthetic process"/>
    <property type="evidence" value="ECO:0007669"/>
    <property type="project" value="UniProtKB-KW"/>
</dbReference>
<dbReference type="Proteomes" id="UP000030693">
    <property type="component" value="Unassembled WGS sequence"/>
</dbReference>
<evidence type="ECO:0000313" key="6">
    <source>
        <dbReference type="Proteomes" id="UP000030693"/>
    </source>
</evidence>
<proteinExistence type="inferred from homology"/>
<gene>
    <name evidence="5" type="ORF">H696_05614</name>
</gene>
<keyword evidence="3" id="KW-0745">Spermidine biosynthesis</keyword>
<dbReference type="AlphaFoldDB" id="A0A058Z0V1"/>
<protein>
    <submittedName>
        <fullName evidence="5">Uncharacterized protein</fullName>
    </submittedName>
</protein>
<dbReference type="InterPro" id="IPR016067">
    <property type="entry name" value="S-AdoMet_deCO2ase_core"/>
</dbReference>
<keyword evidence="4" id="KW-0620">Polyamine biosynthesis</keyword>
<dbReference type="RefSeq" id="XP_009497705.1">
    <property type="nucleotide sequence ID" value="XM_009499430.1"/>
</dbReference>
<dbReference type="STRING" id="691883.A0A058Z0V1"/>
<dbReference type="InterPro" id="IPR018166">
    <property type="entry name" value="S-AdoMet_deCO2ase_CS"/>
</dbReference>
<dbReference type="InterPro" id="IPR048283">
    <property type="entry name" value="AdoMetDC-like"/>
</dbReference>
<dbReference type="Gene3D" id="3.30.360.50">
    <property type="entry name" value="S-adenosylmethionine decarboxylase"/>
    <property type="match status" value="1"/>
</dbReference>
<evidence type="ECO:0000256" key="3">
    <source>
        <dbReference type="ARBA" id="ARBA00023066"/>
    </source>
</evidence>
<dbReference type="GeneID" id="20530339"/>
<dbReference type="GO" id="GO:0005829">
    <property type="term" value="C:cytosol"/>
    <property type="evidence" value="ECO:0007669"/>
    <property type="project" value="TreeGrafter"/>
</dbReference>
<evidence type="ECO:0000256" key="2">
    <source>
        <dbReference type="ARBA" id="ARBA00008466"/>
    </source>
</evidence>
<dbReference type="PROSITE" id="PS01336">
    <property type="entry name" value="ADOMETDC"/>
    <property type="match status" value="1"/>
</dbReference>
<dbReference type="eggNOG" id="KOG0788">
    <property type="taxonomic scope" value="Eukaryota"/>
</dbReference>
<comment type="pathway">
    <text evidence="1">Amine and polyamine biosynthesis; S-adenosylmethioninamine biosynthesis; S-adenosylmethioninamine from S-adenosyl-L-methionine: step 1/1.</text>
</comment>
<evidence type="ECO:0000313" key="5">
    <source>
        <dbReference type="EMBL" id="KCV67885.1"/>
    </source>
</evidence>
<sequence length="521" mass="53841">MTGSSVPTGFAVSSIHNSVLVKDDILLPGFFEGPEKLLEVTFVMPGVAPAPPVAAAAPAAAATAGGIGAEMLRLLGAGPAASLSALAADLPAAAPVSCTASSPAASAATTSEPAKVGLRAYTAADWQPLLDSVNCLIINSISNASADAYLLSESSLFVFADRIILKTCGTTTLLRCLKGLLAMAARAGATQVESVFYSRKNFLQPADQPAPHVSFEAEVACLREAFPRGRVLTLGDQSGDHWHLFAAETGTGHMQKVPRAPRALCPATGGAGPALEVTTEILMHELDQDLMRVFYRTEPGWQSTADSTRRSGVGAILPGALLDDLVFDPFGYSVNALLGEFYFTIHVTPQENCSFASFETNYNRPDLPAVVARALAVFRPGRFTLTHFDNAPGLRAVAAAGGPEGPARVAKQLALAARLRRDLAASGDDAGAPAASFQHGYARVGAAEQTLSAHTLQYMHFVSTEAGRPVSALDRLECAADLSGLLEEVAGGLASSSSPSEEGAALAAAPVVVGLSTTTCV</sequence>
<dbReference type="GO" id="GO:0004014">
    <property type="term" value="F:adenosylmethionine decarboxylase activity"/>
    <property type="evidence" value="ECO:0007669"/>
    <property type="project" value="InterPro"/>
</dbReference>
<comment type="similarity">
    <text evidence="2">Belongs to the eukaryotic AdoMetDC family.</text>
</comment>
<reference evidence="5" key="1">
    <citation type="submission" date="2013-04" db="EMBL/GenBank/DDBJ databases">
        <title>The Genome Sequence of Fonticula alba ATCC 38817.</title>
        <authorList>
            <consortium name="The Broad Institute Genomics Platform"/>
            <person name="Russ C."/>
            <person name="Cuomo C."/>
            <person name="Burger G."/>
            <person name="Gray M.W."/>
            <person name="Holland P.W.H."/>
            <person name="King N."/>
            <person name="Lang F.B.F."/>
            <person name="Roger A.J."/>
            <person name="Ruiz-Trillo I."/>
            <person name="Brown M."/>
            <person name="Walker B."/>
            <person name="Young S."/>
            <person name="Zeng Q."/>
            <person name="Gargeya S."/>
            <person name="Fitzgerald M."/>
            <person name="Haas B."/>
            <person name="Abouelleil A."/>
            <person name="Allen A.W."/>
            <person name="Alvarado L."/>
            <person name="Arachchi H.M."/>
            <person name="Berlin A.M."/>
            <person name="Chapman S.B."/>
            <person name="Gainer-Dewar J."/>
            <person name="Goldberg J."/>
            <person name="Griggs A."/>
            <person name="Gujja S."/>
            <person name="Hansen M."/>
            <person name="Howarth C."/>
            <person name="Imamovic A."/>
            <person name="Ireland A."/>
            <person name="Larimer J."/>
            <person name="McCowan C."/>
            <person name="Murphy C."/>
            <person name="Pearson M."/>
            <person name="Poon T.W."/>
            <person name="Priest M."/>
            <person name="Roberts A."/>
            <person name="Saif S."/>
            <person name="Shea T."/>
            <person name="Sisk P."/>
            <person name="Sykes S."/>
            <person name="Wortman J."/>
            <person name="Nusbaum C."/>
            <person name="Birren B."/>
        </authorList>
    </citation>
    <scope>NUCLEOTIDE SEQUENCE [LARGE SCALE GENOMIC DNA]</scope>
    <source>
        <strain evidence="5">ATCC 38817</strain>
    </source>
</reference>
<dbReference type="Gene3D" id="3.60.90.10">
    <property type="entry name" value="S-adenosylmethionine decarboxylase"/>
    <property type="match status" value="1"/>
</dbReference>
<dbReference type="EMBL" id="KB932212">
    <property type="protein sequence ID" value="KCV67885.1"/>
    <property type="molecule type" value="Genomic_DNA"/>
</dbReference>
<organism evidence="5">
    <name type="scientific">Fonticula alba</name>
    <name type="common">Slime mold</name>
    <dbReference type="NCBI Taxonomy" id="691883"/>
    <lineage>
        <taxon>Eukaryota</taxon>
        <taxon>Rotosphaerida</taxon>
        <taxon>Fonticulaceae</taxon>
        <taxon>Fonticula</taxon>
    </lineage>
</organism>